<evidence type="ECO:0000256" key="2">
    <source>
        <dbReference type="ARBA" id="ARBA00004606"/>
    </source>
</evidence>
<keyword evidence="15 20" id="KW-1133">Transmembrane helix</keyword>
<keyword evidence="14" id="KW-0735">Signal-anchor</keyword>
<keyword evidence="7" id="KW-0441">Lipid A biosynthesis</keyword>
<name>A0A498IAB6_MALDO</name>
<evidence type="ECO:0000256" key="14">
    <source>
        <dbReference type="ARBA" id="ARBA00022968"/>
    </source>
</evidence>
<dbReference type="EMBL" id="RDQH01000339">
    <property type="protein sequence ID" value="RXH79154.1"/>
    <property type="molecule type" value="Genomic_DNA"/>
</dbReference>
<evidence type="ECO:0000256" key="5">
    <source>
        <dbReference type="ARBA" id="ARBA00012745"/>
    </source>
</evidence>
<comment type="caution">
    <text evidence="22">The sequence shown here is derived from an EMBL/GenBank/DDBJ whole genome shotgun (WGS) entry which is preliminary data.</text>
</comment>
<keyword evidence="9" id="KW-0808">Transferase</keyword>
<dbReference type="PANTHER" id="PTHR33694">
    <property type="entry name" value="UDP-3-O-ACYL-N-ACETYLGLUCOSAMINE DEACETYLASE 1, MITOCHONDRIAL-RELATED"/>
    <property type="match status" value="1"/>
</dbReference>
<dbReference type="InterPro" id="IPR004463">
    <property type="entry name" value="UDP-acyl_GlcNac_deAcase"/>
</dbReference>
<evidence type="ECO:0000256" key="4">
    <source>
        <dbReference type="ARBA" id="ARBA00006170"/>
    </source>
</evidence>
<keyword evidence="10 20" id="KW-0812">Transmembrane</keyword>
<evidence type="ECO:0000256" key="16">
    <source>
        <dbReference type="ARBA" id="ARBA00023098"/>
    </source>
</evidence>
<comment type="catalytic activity">
    <reaction evidence="18">
        <text>a UDP-3-O-[(3R)-3-hydroxyacyl]-N-acetyl-alpha-D-glucosamine + H2O = a UDP-3-O-[(3R)-3-hydroxyacyl]-alpha-D-glucosamine + acetate</text>
        <dbReference type="Rhea" id="RHEA:67816"/>
        <dbReference type="ChEBI" id="CHEBI:15377"/>
        <dbReference type="ChEBI" id="CHEBI:30089"/>
        <dbReference type="ChEBI" id="CHEBI:137740"/>
        <dbReference type="ChEBI" id="CHEBI:173225"/>
        <dbReference type="EC" id="3.5.1.108"/>
    </reaction>
</comment>
<evidence type="ECO:0000256" key="7">
    <source>
        <dbReference type="ARBA" id="ARBA00022556"/>
    </source>
</evidence>
<evidence type="ECO:0000256" key="12">
    <source>
        <dbReference type="ARBA" id="ARBA00022801"/>
    </source>
</evidence>
<dbReference type="UniPathway" id="UPA00359">
    <property type="reaction ID" value="UER00478"/>
</dbReference>
<dbReference type="GO" id="GO:0016020">
    <property type="term" value="C:membrane"/>
    <property type="evidence" value="ECO:0007669"/>
    <property type="project" value="UniProtKB-SubCell"/>
</dbReference>
<proteinExistence type="inferred from homology"/>
<evidence type="ECO:0000313" key="22">
    <source>
        <dbReference type="EMBL" id="RXH79154.1"/>
    </source>
</evidence>
<evidence type="ECO:0000256" key="20">
    <source>
        <dbReference type="SAM" id="Phobius"/>
    </source>
</evidence>
<evidence type="ECO:0000256" key="6">
    <source>
        <dbReference type="ARBA" id="ARBA00022516"/>
    </source>
</evidence>
<evidence type="ECO:0000256" key="1">
    <source>
        <dbReference type="ARBA" id="ARBA00001947"/>
    </source>
</evidence>
<evidence type="ECO:0000256" key="13">
    <source>
        <dbReference type="ARBA" id="ARBA00022833"/>
    </source>
</evidence>
<keyword evidence="12" id="KW-0378">Hydrolase</keyword>
<evidence type="ECO:0000256" key="10">
    <source>
        <dbReference type="ARBA" id="ARBA00022692"/>
    </source>
</evidence>
<keyword evidence="11" id="KW-0479">Metal-binding</keyword>
<evidence type="ECO:0000256" key="15">
    <source>
        <dbReference type="ARBA" id="ARBA00022989"/>
    </source>
</evidence>
<keyword evidence="13" id="KW-0862">Zinc</keyword>
<protein>
    <recommendedName>
        <fullName evidence="5">UDP-3-O-acyl-N-acetylglucosamine deacetylase</fullName>
        <ecNumber evidence="5">3.5.1.108</ecNumber>
    </recommendedName>
</protein>
<feature type="transmembrane region" description="Helical" evidence="20">
    <location>
        <begin position="12"/>
        <end position="35"/>
    </location>
</feature>
<keyword evidence="8" id="KW-0328">Glycosyltransferase</keyword>
<evidence type="ECO:0000256" key="18">
    <source>
        <dbReference type="ARBA" id="ARBA00024535"/>
    </source>
</evidence>
<comment type="subcellular location">
    <subcellularLocation>
        <location evidence="2">Membrane</location>
        <topology evidence="2">Single-pass type II membrane protein</topology>
    </subcellularLocation>
</comment>
<reference evidence="22 23" key="1">
    <citation type="submission" date="2018-10" db="EMBL/GenBank/DDBJ databases">
        <title>A high-quality apple genome assembly.</title>
        <authorList>
            <person name="Hu J."/>
        </authorList>
    </citation>
    <scope>NUCLEOTIDE SEQUENCE [LARGE SCALE GENOMIC DNA]</scope>
    <source>
        <strain evidence="23">cv. HFTH1</strain>
        <tissue evidence="22">Young leaf</tissue>
    </source>
</reference>
<keyword evidence="17 20" id="KW-0472">Membrane</keyword>
<evidence type="ECO:0000259" key="21">
    <source>
        <dbReference type="Pfam" id="PF02434"/>
    </source>
</evidence>
<comment type="similarity">
    <text evidence="4">Belongs to the LpxC family.</text>
</comment>
<evidence type="ECO:0000256" key="9">
    <source>
        <dbReference type="ARBA" id="ARBA00022679"/>
    </source>
</evidence>
<dbReference type="EC" id="3.5.1.108" evidence="5"/>
<keyword evidence="23" id="KW-1185">Reference proteome</keyword>
<dbReference type="Gene3D" id="3.90.550.50">
    <property type="match status" value="1"/>
</dbReference>
<dbReference type="SUPFAM" id="SSF54211">
    <property type="entry name" value="Ribosomal protein S5 domain 2-like"/>
    <property type="match status" value="2"/>
</dbReference>
<dbReference type="STRING" id="3750.A0A498IAB6"/>
<dbReference type="InterPro" id="IPR003378">
    <property type="entry name" value="Fringe-like_glycosylTrfase"/>
</dbReference>
<accession>A0A498IAB6</accession>
<dbReference type="GO" id="GO:0016757">
    <property type="term" value="F:glycosyltransferase activity"/>
    <property type="evidence" value="ECO:0007669"/>
    <property type="project" value="UniProtKB-KW"/>
</dbReference>
<sequence>MPRTLTLAHFKALMLFLSVFLNLYFLFLHTLPALLSRYISSPTTRSHLVFAVTSSSRSWSRREPYLRLWCSPASIHAFAFLDRAPIDSSGEKSIAPVVVSGDTSCFPYTFNGGRRSAIRVACMVKEVVDRGEPNVRWFVFGDDDTVFFVENLVRTMSKYDHDRWFYVGSNSVAVAVTGIATMIEEEGNGGWIGVWLAMRVDCRKCGRLEFRTGRLQQTLAGCIERKGKSLHSGKVSAVKLWPDHAGKGRYFVCRSNAIRASVEFAEESPLCTTLCKDGVKIRTVEHLLSALEAMEVDNCRIEVKNSDPEDIDVEVPIFDGSAREWVEAIKQVGLKEATDEHGNCCEKMAAHMNEPVHVWRNNSFVAAFPSPEIRITYGIDFPQVDAIGCQWFSVTSLDNSFYSKQIALSRTFCIYEEVERMREAGLIKGGGLENAIVCSASKGWLNPPLRFPDEPCRHKVLDLIGDLSLFARFGSQGLPVAHIVAYKGGHALHSDLVRRLSGTI</sequence>
<dbReference type="AlphaFoldDB" id="A0A498IAB6"/>
<dbReference type="InterPro" id="IPR011334">
    <property type="entry name" value="UDP-acyl_GlcNac_deAcase_C"/>
</dbReference>
<dbReference type="InterPro" id="IPR020568">
    <property type="entry name" value="Ribosomal_Su5_D2-typ_SF"/>
</dbReference>
<keyword evidence="6" id="KW-0444">Lipid biosynthesis</keyword>
<gene>
    <name evidence="22" type="ORF">DVH24_040301</name>
</gene>
<dbReference type="GO" id="GO:0005739">
    <property type="term" value="C:mitochondrion"/>
    <property type="evidence" value="ECO:0007669"/>
    <property type="project" value="UniProtKB-ARBA"/>
</dbReference>
<evidence type="ECO:0000256" key="19">
    <source>
        <dbReference type="ARBA" id="ARBA00024987"/>
    </source>
</evidence>
<comment type="cofactor">
    <cofactor evidence="1">
        <name>Zn(2+)</name>
        <dbReference type="ChEBI" id="CHEBI:29105"/>
    </cofactor>
</comment>
<evidence type="ECO:0000256" key="3">
    <source>
        <dbReference type="ARBA" id="ARBA00005002"/>
    </source>
</evidence>
<feature type="domain" description="Fringe-like glycosyltransferase" evidence="21">
    <location>
        <begin position="44"/>
        <end position="181"/>
    </location>
</feature>
<dbReference type="Pfam" id="PF03331">
    <property type="entry name" value="LpxC"/>
    <property type="match status" value="1"/>
</dbReference>
<comment type="function">
    <text evidence="19">Involved in the biosynthesis of lipid A, a phosphorylated glycolipid that in bacteria anchors the lipopolysaccharide to the outer membrane of the cell. Lipid A-like molecules in plants may serve as structural components of the outer membranes of mitochondria and/or chloroplasts, or may be involved in signal transduction or plant defense responses.</text>
</comment>
<dbReference type="GO" id="GO:2001289">
    <property type="term" value="P:lipid X metabolic process"/>
    <property type="evidence" value="ECO:0007669"/>
    <property type="project" value="UniProtKB-ARBA"/>
</dbReference>
<evidence type="ECO:0000256" key="8">
    <source>
        <dbReference type="ARBA" id="ARBA00022676"/>
    </source>
</evidence>
<dbReference type="Proteomes" id="UP000290289">
    <property type="component" value="Chromosome 13"/>
</dbReference>
<dbReference type="GO" id="GO:0009245">
    <property type="term" value="P:lipid A biosynthetic process"/>
    <property type="evidence" value="ECO:0007669"/>
    <property type="project" value="UniProtKB-KW"/>
</dbReference>
<organism evidence="22 23">
    <name type="scientific">Malus domestica</name>
    <name type="common">Apple</name>
    <name type="synonym">Pyrus malus</name>
    <dbReference type="NCBI Taxonomy" id="3750"/>
    <lineage>
        <taxon>Eukaryota</taxon>
        <taxon>Viridiplantae</taxon>
        <taxon>Streptophyta</taxon>
        <taxon>Embryophyta</taxon>
        <taxon>Tracheophyta</taxon>
        <taxon>Spermatophyta</taxon>
        <taxon>Magnoliopsida</taxon>
        <taxon>eudicotyledons</taxon>
        <taxon>Gunneridae</taxon>
        <taxon>Pentapetalae</taxon>
        <taxon>rosids</taxon>
        <taxon>fabids</taxon>
        <taxon>Rosales</taxon>
        <taxon>Rosaceae</taxon>
        <taxon>Amygdaloideae</taxon>
        <taxon>Maleae</taxon>
        <taxon>Malus</taxon>
    </lineage>
</organism>
<evidence type="ECO:0000256" key="11">
    <source>
        <dbReference type="ARBA" id="ARBA00022723"/>
    </source>
</evidence>
<dbReference type="Pfam" id="PF02434">
    <property type="entry name" value="Fringe"/>
    <property type="match status" value="1"/>
</dbReference>
<dbReference type="GO" id="GO:0103117">
    <property type="term" value="F:UDP-3-O-acyl-N-acetylglucosamine deacetylase activity"/>
    <property type="evidence" value="ECO:0007669"/>
    <property type="project" value="UniProtKB-EC"/>
</dbReference>
<comment type="pathway">
    <text evidence="3">Glycolipid biosynthesis; lipid IV(A) biosynthesis; lipid IV(A) from (3R)-3-hydroxytetradecanoyl-[acyl-carrier-protein] and UDP-N-acetyl-alpha-D-glucosamine: step 2/6.</text>
</comment>
<dbReference type="Gene3D" id="3.30.230.20">
    <property type="entry name" value="lpxc deacetylase, domain 1"/>
    <property type="match status" value="1"/>
</dbReference>
<dbReference type="NCBIfam" id="TIGR00325">
    <property type="entry name" value="lpxC"/>
    <property type="match status" value="1"/>
</dbReference>
<keyword evidence="16" id="KW-0443">Lipid metabolism</keyword>
<dbReference type="Gene3D" id="3.30.1700.10">
    <property type="entry name" value="lpxc deacetylase, domain 2"/>
    <property type="match status" value="1"/>
</dbReference>
<evidence type="ECO:0000313" key="23">
    <source>
        <dbReference type="Proteomes" id="UP000290289"/>
    </source>
</evidence>
<dbReference type="PANTHER" id="PTHR33694:SF1">
    <property type="entry name" value="UDP-3-O-ACYL-N-ACETYLGLUCOSAMINE DEACETYLASE 1, MITOCHONDRIAL-RELATED"/>
    <property type="match status" value="1"/>
</dbReference>
<evidence type="ECO:0000256" key="17">
    <source>
        <dbReference type="ARBA" id="ARBA00023136"/>
    </source>
</evidence>
<dbReference type="InterPro" id="IPR015870">
    <property type="entry name" value="UDP-acyl_N-AcGlcN_deAcase_N"/>
</dbReference>
<dbReference type="GO" id="GO:0046872">
    <property type="term" value="F:metal ion binding"/>
    <property type="evidence" value="ECO:0007669"/>
    <property type="project" value="UniProtKB-KW"/>
</dbReference>